<dbReference type="InterPro" id="IPR004843">
    <property type="entry name" value="Calcineurin-like_PHP"/>
</dbReference>
<comment type="caution">
    <text evidence="3">The sequence shown here is derived from an EMBL/GenBank/DDBJ whole genome shotgun (WGS) entry which is preliminary data.</text>
</comment>
<dbReference type="Gene3D" id="3.60.21.10">
    <property type="match status" value="1"/>
</dbReference>
<evidence type="ECO:0000313" key="3">
    <source>
        <dbReference type="EMBL" id="TGY07367.1"/>
    </source>
</evidence>
<feature type="domain" description="Calcineurin-like phosphoesterase" evidence="2">
    <location>
        <begin position="138"/>
        <end position="337"/>
    </location>
</feature>
<feature type="signal peptide" evidence="1">
    <location>
        <begin position="1"/>
        <end position="18"/>
    </location>
</feature>
<dbReference type="CDD" id="cd00838">
    <property type="entry name" value="MPP_superfamily"/>
    <property type="match status" value="1"/>
</dbReference>
<dbReference type="Proteomes" id="UP000310532">
    <property type="component" value="Unassembled WGS sequence"/>
</dbReference>
<dbReference type="EMBL" id="SRYZ01000010">
    <property type="protein sequence ID" value="TGY07367.1"/>
    <property type="molecule type" value="Genomic_DNA"/>
</dbReference>
<dbReference type="RefSeq" id="WP_136009703.1">
    <property type="nucleotide sequence ID" value="NZ_SRYZ01000010.1"/>
</dbReference>
<evidence type="ECO:0000313" key="4">
    <source>
        <dbReference type="Proteomes" id="UP000310532"/>
    </source>
</evidence>
<feature type="chain" id="PRO_5020408475" evidence="1">
    <location>
        <begin position="19"/>
        <end position="389"/>
    </location>
</feature>
<dbReference type="PANTHER" id="PTHR45867">
    <property type="entry name" value="PURPLE ACID PHOSPHATASE"/>
    <property type="match status" value="1"/>
</dbReference>
<protein>
    <submittedName>
        <fullName evidence="3">Metallophosphoesterase</fullName>
    </submittedName>
</protein>
<organism evidence="3 4">
    <name type="scientific">Bacteroides muris</name>
    <name type="common">ex Afrizal et al. 2022</name>
    <dbReference type="NCBI Taxonomy" id="2516960"/>
    <lineage>
        <taxon>Bacteria</taxon>
        <taxon>Pseudomonadati</taxon>
        <taxon>Bacteroidota</taxon>
        <taxon>Bacteroidia</taxon>
        <taxon>Bacteroidales</taxon>
        <taxon>Bacteroidaceae</taxon>
        <taxon>Bacteroides</taxon>
    </lineage>
</organism>
<proteinExistence type="predicted"/>
<dbReference type="GO" id="GO:0016787">
    <property type="term" value="F:hydrolase activity"/>
    <property type="evidence" value="ECO:0007669"/>
    <property type="project" value="InterPro"/>
</dbReference>
<evidence type="ECO:0000259" key="2">
    <source>
        <dbReference type="Pfam" id="PF00149"/>
    </source>
</evidence>
<dbReference type="SUPFAM" id="SSF56300">
    <property type="entry name" value="Metallo-dependent phosphatases"/>
    <property type="match status" value="1"/>
</dbReference>
<dbReference type="Pfam" id="PF00149">
    <property type="entry name" value="Metallophos"/>
    <property type="match status" value="1"/>
</dbReference>
<dbReference type="InterPro" id="IPR029052">
    <property type="entry name" value="Metallo-depent_PP-like"/>
</dbReference>
<keyword evidence="4" id="KW-1185">Reference proteome</keyword>
<name>A0A4S2B0B9_9BACE</name>
<sequence>MKKFLLSILMGCSLLEAAAQTAFTVNHGPYLQEVTQDGATIVFTTSRKAFSWVELKQHDAPEAEAVKHFNSKDGLKEAWNTFSLVRVEHLKPGTSYDYRIISKEMRSFQPYKVVYGDSIATKWHTFSTIDPQKRGGSFFITSDMHFDAAKLEKLLHAADYRTCDAFFYAGDMTSYIDKFEIPFTSFIDTSVKLFASSVPFEVVRGNHETRGNLARTYSSYFPKKNGKIYGSCLLGDVMVVMLDSGEDKAENHWVYAGLNDYDAYRTEQAEWLKELMNTKEYKKAKYRIVISHFPMVMSQQWKDEKEWVGWEDAIRKFLPVLNKGNVDLLVSGHTHRYFFHEQNVDGNNFPVLEQGESSAVRLELHGGKVQFQVIGVDGKILMEKTISKK</sequence>
<reference evidence="3 4" key="1">
    <citation type="submission" date="2019-04" db="EMBL/GenBank/DDBJ databases">
        <title>Microbes associate with the intestines of laboratory mice.</title>
        <authorList>
            <person name="Navarre W."/>
            <person name="Wong E."/>
            <person name="Huang K."/>
            <person name="Tropini C."/>
            <person name="Ng K."/>
            <person name="Yu B."/>
        </authorList>
    </citation>
    <scope>NUCLEOTIDE SEQUENCE [LARGE SCALE GENOMIC DNA]</scope>
    <source>
        <strain evidence="3 4">NM69_E16B</strain>
    </source>
</reference>
<dbReference type="AlphaFoldDB" id="A0A4S2B0B9"/>
<evidence type="ECO:0000256" key="1">
    <source>
        <dbReference type="SAM" id="SignalP"/>
    </source>
</evidence>
<accession>A0A4S2B0B9</accession>
<gene>
    <name evidence="3" type="ORF">E5355_06790</name>
</gene>
<keyword evidence="1" id="KW-0732">Signal</keyword>